<dbReference type="InterPro" id="IPR001841">
    <property type="entry name" value="Znf_RING"/>
</dbReference>
<dbReference type="Pfam" id="PF13639">
    <property type="entry name" value="zf-RING_2"/>
    <property type="match status" value="1"/>
</dbReference>
<dbReference type="InterPro" id="IPR001965">
    <property type="entry name" value="Znf_PHD"/>
</dbReference>
<feature type="region of interest" description="Disordered" evidence="5">
    <location>
        <begin position="362"/>
        <end position="389"/>
    </location>
</feature>
<dbReference type="SMART" id="SM00249">
    <property type="entry name" value="PHD"/>
    <property type="match status" value="1"/>
</dbReference>
<feature type="compositionally biased region" description="Polar residues" evidence="5">
    <location>
        <begin position="362"/>
        <end position="382"/>
    </location>
</feature>
<feature type="domain" description="RING-type" evidence="7">
    <location>
        <begin position="270"/>
        <end position="314"/>
    </location>
</feature>
<dbReference type="VEuPathDB" id="PiroplasmaDB:TA07395"/>
<dbReference type="InterPro" id="IPR011011">
    <property type="entry name" value="Znf_FYVE_PHD"/>
</dbReference>
<feature type="region of interest" description="Disordered" evidence="5">
    <location>
        <begin position="644"/>
        <end position="721"/>
    </location>
</feature>
<dbReference type="Gene3D" id="3.30.40.10">
    <property type="entry name" value="Zinc/RING finger domain, C3HC4 (zinc finger)"/>
    <property type="match status" value="1"/>
</dbReference>
<proteinExistence type="predicted"/>
<dbReference type="EMBL" id="UIVS01000004">
    <property type="protein sequence ID" value="SVP94571.1"/>
    <property type="molecule type" value="Genomic_DNA"/>
</dbReference>
<dbReference type="SMART" id="SM00184">
    <property type="entry name" value="RING"/>
    <property type="match status" value="2"/>
</dbReference>
<evidence type="ECO:0000259" key="7">
    <source>
        <dbReference type="PROSITE" id="PS50089"/>
    </source>
</evidence>
<dbReference type="PROSITE" id="PS50089">
    <property type="entry name" value="ZF_RING_2"/>
    <property type="match status" value="1"/>
</dbReference>
<dbReference type="Gene3D" id="2.30.30.1150">
    <property type="match status" value="1"/>
</dbReference>
<evidence type="ECO:0000313" key="8">
    <source>
        <dbReference type="EMBL" id="SVP94039.1"/>
    </source>
</evidence>
<dbReference type="PROSITE" id="PS00518">
    <property type="entry name" value="ZF_RING_1"/>
    <property type="match status" value="1"/>
</dbReference>
<reference evidence="9" key="1">
    <citation type="submission" date="2018-07" db="EMBL/GenBank/DDBJ databases">
        <authorList>
            <person name="Quirk P.G."/>
            <person name="Krulwich T.A."/>
        </authorList>
    </citation>
    <scope>NUCLEOTIDE SEQUENCE</scope>
    <source>
        <strain evidence="9">Anand</strain>
    </source>
</reference>
<dbReference type="InterPro" id="IPR013083">
    <property type="entry name" value="Znf_RING/FYVE/PHD"/>
</dbReference>
<evidence type="ECO:0000256" key="2">
    <source>
        <dbReference type="ARBA" id="ARBA00022771"/>
    </source>
</evidence>
<gene>
    <name evidence="8" type="ORF">TAT_000303900</name>
    <name evidence="9" type="ORF">TAV_000304000</name>
</gene>
<accession>A0A3B0NDZ0</accession>
<feature type="region of interest" description="Disordered" evidence="5">
    <location>
        <begin position="241"/>
        <end position="263"/>
    </location>
</feature>
<dbReference type="CDD" id="cd15519">
    <property type="entry name" value="PHD1_Lid2p_like"/>
    <property type="match status" value="1"/>
</dbReference>
<dbReference type="InterPro" id="IPR017907">
    <property type="entry name" value="Znf_RING_CS"/>
</dbReference>
<dbReference type="GO" id="GO:0008270">
    <property type="term" value="F:zinc ion binding"/>
    <property type="evidence" value="ECO:0007669"/>
    <property type="project" value="UniProtKB-KW"/>
</dbReference>
<dbReference type="InterPro" id="IPR019787">
    <property type="entry name" value="Znf_PHD-finger"/>
</dbReference>
<evidence type="ECO:0000256" key="5">
    <source>
        <dbReference type="SAM" id="MobiDB-lite"/>
    </source>
</evidence>
<name>A0A3B0NDZ0_THEAN</name>
<evidence type="ECO:0000256" key="1">
    <source>
        <dbReference type="ARBA" id="ARBA00022723"/>
    </source>
</evidence>
<dbReference type="SUPFAM" id="SSF57903">
    <property type="entry name" value="FYVE/PHD zinc finger"/>
    <property type="match status" value="1"/>
</dbReference>
<dbReference type="Pfam" id="PF00628">
    <property type="entry name" value="PHD"/>
    <property type="match status" value="1"/>
</dbReference>
<feature type="compositionally biased region" description="Low complexity" evidence="5">
    <location>
        <begin position="696"/>
        <end position="720"/>
    </location>
</feature>
<evidence type="ECO:0000256" key="3">
    <source>
        <dbReference type="ARBA" id="ARBA00022833"/>
    </source>
</evidence>
<feature type="compositionally biased region" description="Low complexity" evidence="5">
    <location>
        <begin position="198"/>
        <end position="215"/>
    </location>
</feature>
<keyword evidence="3" id="KW-0862">Zinc</keyword>
<sequence>MSNPRALSTPEHSFSGPKDAENLNQKITDVIMTQESKTPKNVTLDKLEQNNDSFADFFCLDPQLIDSIDQYLYNSNNSIDSANFNTIHTPILTPNNSNSINNNNYSINNINNINNIGNNLLNNEIEDDIIRKGSRKLFIDDILEDVKTLDSMDKNSLKNNNLDLEITSTPDDKIDDIEFNLSHSRKISKEIDSDNEITDTSNTSVTVSGTTATNNKDTTVSEDTGKGANFTLTECTTKVTEGSTNTGTVGPHTVTEEEESDEDEDYFEECIICSESMRNELKNEIGILDECFHIFCFKCIKTWADRTNLCPICRREFTYIRKINLYYIQYLIDHNKSIINNNITTNTFLSNNSSVTVLGHTATNRPEGSSSNEGTIGASTVTEGKGANSMGMECTSEKILNEIAVVTKSGESGTFTEDTTTVGASTVTEEIDIFELFKYNINSNSIGLNNSTTVTGGKKLICNRKNKISRLKKIINVNRNWYDLIPSNVIRVQKRKLKSDEDDEGCQICGNDDNWNQQLLCDICDKGYHTYCLNPPLTTIPETSWYCQLCLSNRPELCNSSVTVTGPPNSTVVPGTSNTTTTEVTNTNNNTTSTNTTITSTSINNRSSRSSRRNSMDRNSVSDLEDENMEMRLNLLSQVYRNLNKTKRTKSNNSSVTVTGTTRNRTKSTNTTSNTNNNTNSSSNKSTKSKKKSNKNQKTTKSSTSSNSLSTGTSSSSRNNINKITNVEEMYSVINNKRIDELIQESIDTIDNYLINNINNTPKSITKGKGANNTFSTLGKGANNTFSTLGKGANNTFSTLGKGANNTFSTLGKGANSMGTKCTTTNTSNNSTTNKDTRMNLFNTRYPNTFTTNTSTSYTNRNINSMRNSFNRNFNSLRNSNTGIRNTNSMRNNNFTNRNNNNYTNRNNNTGYTSRNTNNMSNSMNMNMNEMDDKKYTSFIYRYKTINEEYGNSTSSNIINNKNDKSEPHINGNTVKYLF</sequence>
<feature type="domain" description="PHD-type" evidence="6">
    <location>
        <begin position="503"/>
        <end position="553"/>
    </location>
</feature>
<dbReference type="PROSITE" id="PS50016">
    <property type="entry name" value="ZF_PHD_2"/>
    <property type="match status" value="1"/>
</dbReference>
<keyword evidence="1" id="KW-0479">Metal-binding</keyword>
<dbReference type="InterPro" id="IPR047157">
    <property type="entry name" value="PHRF1/Atg35"/>
</dbReference>
<dbReference type="AlphaFoldDB" id="A0A3B0NDZ0"/>
<feature type="compositionally biased region" description="Low complexity" evidence="5">
    <location>
        <begin position="569"/>
        <end position="608"/>
    </location>
</feature>
<feature type="region of interest" description="Disordered" evidence="5">
    <location>
        <begin position="567"/>
        <end position="626"/>
    </location>
</feature>
<feature type="region of interest" description="Disordered" evidence="5">
    <location>
        <begin position="196"/>
        <end position="225"/>
    </location>
</feature>
<feature type="compositionally biased region" description="Polar residues" evidence="5">
    <location>
        <begin position="1"/>
        <end position="12"/>
    </location>
</feature>
<dbReference type="SUPFAM" id="SSF57850">
    <property type="entry name" value="RING/U-box"/>
    <property type="match status" value="1"/>
</dbReference>
<dbReference type="InterPro" id="IPR019786">
    <property type="entry name" value="Zinc_finger_PHD-type_CS"/>
</dbReference>
<dbReference type="EMBL" id="UIVT01000004">
    <property type="protein sequence ID" value="SVP94039.1"/>
    <property type="molecule type" value="Genomic_DNA"/>
</dbReference>
<dbReference type="PANTHER" id="PTHR12618">
    <property type="entry name" value="PHD AND RING FINGER DOMAIN-CONTAINING PROTEIN 1"/>
    <property type="match status" value="1"/>
</dbReference>
<feature type="region of interest" description="Disordered" evidence="5">
    <location>
        <begin position="879"/>
        <end position="919"/>
    </location>
</feature>
<evidence type="ECO:0000259" key="6">
    <source>
        <dbReference type="PROSITE" id="PS50016"/>
    </source>
</evidence>
<feature type="compositionally biased region" description="Low complexity" evidence="5">
    <location>
        <begin position="651"/>
        <end position="686"/>
    </location>
</feature>
<evidence type="ECO:0000256" key="4">
    <source>
        <dbReference type="PROSITE-ProRule" id="PRU00175"/>
    </source>
</evidence>
<protein>
    <submittedName>
        <fullName evidence="9">Ring finger domain/Zinc finger, C3HC4 type (RING finger)/PHD-finger containing protein, putative</fullName>
    </submittedName>
</protein>
<organism evidence="9">
    <name type="scientific">Theileria annulata</name>
    <dbReference type="NCBI Taxonomy" id="5874"/>
    <lineage>
        <taxon>Eukaryota</taxon>
        <taxon>Sar</taxon>
        <taxon>Alveolata</taxon>
        <taxon>Apicomplexa</taxon>
        <taxon>Aconoidasida</taxon>
        <taxon>Piroplasmida</taxon>
        <taxon>Theileriidae</taxon>
        <taxon>Theileria</taxon>
    </lineage>
</organism>
<evidence type="ECO:0000313" key="9">
    <source>
        <dbReference type="EMBL" id="SVP94571.1"/>
    </source>
</evidence>
<feature type="region of interest" description="Disordered" evidence="5">
    <location>
        <begin position="1"/>
        <end position="22"/>
    </location>
</feature>
<dbReference type="PROSITE" id="PS01359">
    <property type="entry name" value="ZF_PHD_1"/>
    <property type="match status" value="1"/>
</dbReference>
<keyword evidence="2 4" id="KW-0863">Zinc-finger</keyword>
<dbReference type="PANTHER" id="PTHR12618:SF20">
    <property type="entry name" value="PHD AND RING FINGER DOMAIN-CONTAINING PROTEIN 1"/>
    <property type="match status" value="1"/>
</dbReference>